<feature type="transmembrane region" description="Helical" evidence="6">
    <location>
        <begin position="5"/>
        <end position="25"/>
    </location>
</feature>
<comment type="similarity">
    <text evidence="5">Belongs to the FNT transporter (TC 1.A.16) family.</text>
</comment>
<evidence type="ECO:0000256" key="2">
    <source>
        <dbReference type="ARBA" id="ARBA00022692"/>
    </source>
</evidence>
<reference evidence="7" key="1">
    <citation type="submission" date="2020-10" db="EMBL/GenBank/DDBJ databases">
        <authorList>
            <person name="Gilroy R."/>
        </authorList>
    </citation>
    <scope>NUCLEOTIDE SEQUENCE</scope>
    <source>
        <strain evidence="7">14508</strain>
    </source>
</reference>
<keyword evidence="3 6" id="KW-1133">Transmembrane helix</keyword>
<name>A0A9D1K9J5_9FIRM</name>
<dbReference type="GO" id="GO:0005886">
    <property type="term" value="C:plasma membrane"/>
    <property type="evidence" value="ECO:0007669"/>
    <property type="project" value="TreeGrafter"/>
</dbReference>
<evidence type="ECO:0000256" key="5">
    <source>
        <dbReference type="ARBA" id="ARBA00049660"/>
    </source>
</evidence>
<dbReference type="PANTHER" id="PTHR30520">
    <property type="entry name" value="FORMATE TRANSPORTER-RELATED"/>
    <property type="match status" value="1"/>
</dbReference>
<feature type="transmembrane region" description="Helical" evidence="6">
    <location>
        <begin position="113"/>
        <end position="132"/>
    </location>
</feature>
<feature type="transmembrane region" description="Helical" evidence="6">
    <location>
        <begin position="181"/>
        <end position="202"/>
    </location>
</feature>
<reference evidence="7" key="2">
    <citation type="journal article" date="2021" name="PeerJ">
        <title>Extensive microbial diversity within the chicken gut microbiome revealed by metagenomics and culture.</title>
        <authorList>
            <person name="Gilroy R."/>
            <person name="Ravi A."/>
            <person name="Getino M."/>
            <person name="Pursley I."/>
            <person name="Horton D.L."/>
            <person name="Alikhan N.F."/>
            <person name="Baker D."/>
            <person name="Gharbi K."/>
            <person name="Hall N."/>
            <person name="Watson M."/>
            <person name="Adriaenssens E.M."/>
            <person name="Foster-Nyarko E."/>
            <person name="Jarju S."/>
            <person name="Secka A."/>
            <person name="Antonio M."/>
            <person name="Oren A."/>
            <person name="Chaudhuri R.R."/>
            <person name="La Ragione R."/>
            <person name="Hildebrand F."/>
            <person name="Pallen M.J."/>
        </authorList>
    </citation>
    <scope>NUCLEOTIDE SEQUENCE</scope>
    <source>
        <strain evidence="7">14508</strain>
    </source>
</reference>
<dbReference type="GO" id="GO:0015499">
    <property type="term" value="F:formate transmembrane transporter activity"/>
    <property type="evidence" value="ECO:0007669"/>
    <property type="project" value="TreeGrafter"/>
</dbReference>
<evidence type="ECO:0000256" key="3">
    <source>
        <dbReference type="ARBA" id="ARBA00022989"/>
    </source>
</evidence>
<dbReference type="Proteomes" id="UP000886893">
    <property type="component" value="Unassembled WGS sequence"/>
</dbReference>
<comment type="caution">
    <text evidence="7">The sequence shown here is derived from an EMBL/GenBank/DDBJ whole genome shotgun (WGS) entry which is preliminary data.</text>
</comment>
<keyword evidence="2 6" id="KW-0812">Transmembrane</keyword>
<dbReference type="InterPro" id="IPR000292">
    <property type="entry name" value="For/NO2_transpt"/>
</dbReference>
<feature type="transmembrane region" description="Helical" evidence="6">
    <location>
        <begin position="144"/>
        <end position="169"/>
    </location>
</feature>
<dbReference type="Gene3D" id="1.20.1080.10">
    <property type="entry name" value="Glycerol uptake facilitator protein"/>
    <property type="match status" value="1"/>
</dbReference>
<evidence type="ECO:0000313" key="8">
    <source>
        <dbReference type="Proteomes" id="UP000886893"/>
    </source>
</evidence>
<dbReference type="PANTHER" id="PTHR30520:SF6">
    <property type="entry name" value="FORMATE_NITRATE FAMILY TRANSPORTER (EUROFUNG)"/>
    <property type="match status" value="1"/>
</dbReference>
<dbReference type="Pfam" id="PF01226">
    <property type="entry name" value="Form_Nir_trans"/>
    <property type="match status" value="1"/>
</dbReference>
<sequence>MLNILLSAIAAGICIGIGGTVYLSVVGINKIVASCLFALGLFTIICYQFSLFTGKVGYVFENKPRYLLDLGMIWIGNFLGTCLVGFLFRQTRFFTPEIQQTVNDLILSKQNDSVLSILILSFFCGMLMYIAVNTQKKENIAPVFKLIAIFFCVMVFILCGFEHVVANMYYLAASGQWSLKIILYLLLMTLGNGLGSITIWFFEHVLKKKEN</sequence>
<dbReference type="AlphaFoldDB" id="A0A9D1K9J5"/>
<accession>A0A9D1K9J5</accession>
<evidence type="ECO:0000256" key="1">
    <source>
        <dbReference type="ARBA" id="ARBA00004141"/>
    </source>
</evidence>
<organism evidence="7 8">
    <name type="scientific">Candidatus Caccosoma faecigallinarum</name>
    <dbReference type="NCBI Taxonomy" id="2840720"/>
    <lineage>
        <taxon>Bacteria</taxon>
        <taxon>Bacillati</taxon>
        <taxon>Bacillota</taxon>
        <taxon>Bacillota incertae sedis</taxon>
        <taxon>Candidatus Caccosoma</taxon>
    </lineage>
</organism>
<keyword evidence="4 6" id="KW-0472">Membrane</keyword>
<comment type="subcellular location">
    <subcellularLocation>
        <location evidence="1">Membrane</location>
        <topology evidence="1">Multi-pass membrane protein</topology>
    </subcellularLocation>
</comment>
<dbReference type="EMBL" id="DVKI01000015">
    <property type="protein sequence ID" value="HIT16854.1"/>
    <property type="molecule type" value="Genomic_DNA"/>
</dbReference>
<feature type="transmembrane region" description="Helical" evidence="6">
    <location>
        <begin position="66"/>
        <end position="88"/>
    </location>
</feature>
<evidence type="ECO:0000256" key="6">
    <source>
        <dbReference type="SAM" id="Phobius"/>
    </source>
</evidence>
<proteinExistence type="inferred from homology"/>
<gene>
    <name evidence="7" type="ORF">IAD04_00525</name>
</gene>
<evidence type="ECO:0000256" key="4">
    <source>
        <dbReference type="ARBA" id="ARBA00023136"/>
    </source>
</evidence>
<dbReference type="InterPro" id="IPR023271">
    <property type="entry name" value="Aquaporin-like"/>
</dbReference>
<protein>
    <submittedName>
        <fullName evidence="7">Formate/nitrite transporter family protein</fullName>
    </submittedName>
</protein>
<feature type="transmembrane region" description="Helical" evidence="6">
    <location>
        <begin position="31"/>
        <end position="54"/>
    </location>
</feature>
<evidence type="ECO:0000313" key="7">
    <source>
        <dbReference type="EMBL" id="HIT16854.1"/>
    </source>
</evidence>